<proteinExistence type="predicted"/>
<evidence type="ECO:0000313" key="2">
    <source>
        <dbReference type="EMBL" id="CAD9757977.1"/>
    </source>
</evidence>
<reference evidence="2" key="1">
    <citation type="submission" date="2021-01" db="EMBL/GenBank/DDBJ databases">
        <authorList>
            <person name="Corre E."/>
            <person name="Pelletier E."/>
            <person name="Niang G."/>
            <person name="Scheremetjew M."/>
            <person name="Finn R."/>
            <person name="Kale V."/>
            <person name="Holt S."/>
            <person name="Cochrane G."/>
            <person name="Meng A."/>
            <person name="Brown T."/>
            <person name="Cohen L."/>
        </authorList>
    </citation>
    <scope>NUCLEOTIDE SEQUENCE</scope>
    <source>
        <strain evidence="2">CCMP622</strain>
    </source>
</reference>
<dbReference type="EMBL" id="HBHP01011241">
    <property type="protein sequence ID" value="CAD9757977.1"/>
    <property type="molecule type" value="Transcribed_RNA"/>
</dbReference>
<evidence type="ECO:0000256" key="1">
    <source>
        <dbReference type="SAM" id="MobiDB-lite"/>
    </source>
</evidence>
<name>A0A7S2X9B4_9EUKA</name>
<feature type="region of interest" description="Disordered" evidence="1">
    <location>
        <begin position="1"/>
        <end position="50"/>
    </location>
</feature>
<sequence>MEEAEKRYDKFEAGDVEEASPRRDTKETYDSLESGAFAAPAIPTSPNKDDYDNKIVSCNAFRREDSHIRPHMMRLSSLEKIKSTEGDMCAVVVDLPRGP</sequence>
<organism evidence="2">
    <name type="scientific">Lotharella oceanica</name>
    <dbReference type="NCBI Taxonomy" id="641309"/>
    <lineage>
        <taxon>Eukaryota</taxon>
        <taxon>Sar</taxon>
        <taxon>Rhizaria</taxon>
        <taxon>Cercozoa</taxon>
        <taxon>Chlorarachniophyceae</taxon>
        <taxon>Lotharella</taxon>
    </lineage>
</organism>
<feature type="compositionally biased region" description="Basic and acidic residues" evidence="1">
    <location>
        <begin position="1"/>
        <end position="29"/>
    </location>
</feature>
<dbReference type="AlphaFoldDB" id="A0A7S2X9B4"/>
<accession>A0A7S2X9B4</accession>
<gene>
    <name evidence="2" type="ORF">LSP00402_LOCUS6955</name>
</gene>
<protein>
    <submittedName>
        <fullName evidence="2">Uncharacterized protein</fullName>
    </submittedName>
</protein>